<dbReference type="GO" id="GO:0045814">
    <property type="term" value="P:negative regulation of gene expression, epigenetic"/>
    <property type="evidence" value="ECO:0007669"/>
    <property type="project" value="TreeGrafter"/>
</dbReference>
<evidence type="ECO:0000256" key="7">
    <source>
        <dbReference type="SAM" id="MobiDB-lite"/>
    </source>
</evidence>
<evidence type="ECO:0000256" key="5">
    <source>
        <dbReference type="ARBA" id="ARBA00044528"/>
    </source>
</evidence>
<dbReference type="GO" id="GO:0042799">
    <property type="term" value="F:histone H4K20 methyltransferase activity"/>
    <property type="evidence" value="ECO:0007669"/>
    <property type="project" value="TreeGrafter"/>
</dbReference>
<protein>
    <recommendedName>
        <fullName evidence="5">Histone-lysine N-methyltransferase SET5</fullName>
    </recommendedName>
    <alternativeName>
        <fullName evidence="4">SET domain-containing protein 5</fullName>
    </alternativeName>
</protein>
<keyword evidence="3" id="KW-0949">S-adenosyl-L-methionine</keyword>
<dbReference type="AlphaFoldDB" id="A0A1C7MBQ9"/>
<evidence type="ECO:0000256" key="2">
    <source>
        <dbReference type="ARBA" id="ARBA00022679"/>
    </source>
</evidence>
<evidence type="ECO:0000259" key="8">
    <source>
        <dbReference type="PROSITE" id="PS50280"/>
    </source>
</evidence>
<evidence type="ECO:0000256" key="4">
    <source>
        <dbReference type="ARBA" id="ARBA00042380"/>
    </source>
</evidence>
<dbReference type="Proteomes" id="UP000092993">
    <property type="component" value="Unassembled WGS sequence"/>
</dbReference>
<dbReference type="GO" id="GO:0032259">
    <property type="term" value="P:methylation"/>
    <property type="evidence" value="ECO:0007669"/>
    <property type="project" value="UniProtKB-KW"/>
</dbReference>
<gene>
    <name evidence="9" type="primary">SET5</name>
    <name evidence="9" type="ORF">A0H81_05497</name>
</gene>
<comment type="catalytic activity">
    <reaction evidence="6">
        <text>L-lysyl-[histone] + S-adenosyl-L-methionine = N(6)-methyl-L-lysyl-[histone] + S-adenosyl-L-homocysteine + H(+)</text>
        <dbReference type="Rhea" id="RHEA:10024"/>
        <dbReference type="Rhea" id="RHEA-COMP:9845"/>
        <dbReference type="Rhea" id="RHEA-COMP:9846"/>
        <dbReference type="ChEBI" id="CHEBI:15378"/>
        <dbReference type="ChEBI" id="CHEBI:29969"/>
        <dbReference type="ChEBI" id="CHEBI:57856"/>
        <dbReference type="ChEBI" id="CHEBI:59789"/>
        <dbReference type="ChEBI" id="CHEBI:61929"/>
    </reaction>
    <physiologicalReaction direction="left-to-right" evidence="6">
        <dbReference type="Rhea" id="RHEA:10025"/>
    </physiologicalReaction>
</comment>
<dbReference type="InterPro" id="IPR001214">
    <property type="entry name" value="SET_dom"/>
</dbReference>
<dbReference type="CDD" id="cd20071">
    <property type="entry name" value="SET_SMYD"/>
    <property type="match status" value="1"/>
</dbReference>
<dbReference type="Gene3D" id="1.10.220.160">
    <property type="match status" value="1"/>
</dbReference>
<dbReference type="SMART" id="SM00317">
    <property type="entry name" value="SET"/>
    <property type="match status" value="1"/>
</dbReference>
<accession>A0A1C7MBQ9</accession>
<dbReference type="SUPFAM" id="SSF82199">
    <property type="entry name" value="SET domain"/>
    <property type="match status" value="1"/>
</dbReference>
<dbReference type="Pfam" id="PF00856">
    <property type="entry name" value="SET"/>
    <property type="match status" value="1"/>
</dbReference>
<dbReference type="PANTHER" id="PTHR46402">
    <property type="entry name" value="SET AND MYND DOMAIN-CONTAINING PROTEIN 5"/>
    <property type="match status" value="1"/>
</dbReference>
<comment type="caution">
    <text evidence="9">The sequence shown here is derived from an EMBL/GenBank/DDBJ whole genome shotgun (WGS) entry which is preliminary data.</text>
</comment>
<evidence type="ECO:0000256" key="3">
    <source>
        <dbReference type="ARBA" id="ARBA00022691"/>
    </source>
</evidence>
<evidence type="ECO:0000256" key="1">
    <source>
        <dbReference type="ARBA" id="ARBA00022603"/>
    </source>
</evidence>
<sequence>MATSVVSPSADELKSALVDLRAEHPTLGIAKLHELLLSANPFWTVSEKRTRKVLQSEGLTLSPSSAKPSTDGANSIHPSSRIIEGLDIEKWTTKVEVKYFGKTKGKGLVAKESIAAGEILWKEDPFILAPEWDLYDLQMSSLACGYCSTPLTNSPLVIPCPMSSSTTPCPVRFCSRLCLARSGRTHPLLCASQNPASAPLLHFARRNQWMALQALAQCTARVLIAQQQDEKTFSEDWEVVRALAQLGMEERVKSGWLGGAEPDRATWKKAHRIYVQAFQEPATEPEKKRLSKLLKKPLSKDVAHELFDYDRFLSGLGRMSLNLEAHGGLYILHSHINHSCMPNVSVRHLDQRTALSRITVIARQDIAPGEELFITYVNPEQPLDQRRRQLIEWGFGLCKCDRCVAEESETSEATVGKADVDDLEAELKAGLGVM</sequence>
<evidence type="ECO:0000256" key="6">
    <source>
        <dbReference type="ARBA" id="ARBA00048619"/>
    </source>
</evidence>
<feature type="region of interest" description="Disordered" evidence="7">
    <location>
        <begin position="56"/>
        <end position="75"/>
    </location>
</feature>
<dbReference type="PANTHER" id="PTHR46402:SF2">
    <property type="entry name" value="HISTONE-LYSINE N-TRIMETHYLTRANSFERASE SMYD5"/>
    <property type="match status" value="1"/>
</dbReference>
<dbReference type="PROSITE" id="PS50280">
    <property type="entry name" value="SET"/>
    <property type="match status" value="1"/>
</dbReference>
<organism evidence="9 10">
    <name type="scientific">Grifola frondosa</name>
    <name type="common">Maitake</name>
    <name type="synonym">Polyporus frondosus</name>
    <dbReference type="NCBI Taxonomy" id="5627"/>
    <lineage>
        <taxon>Eukaryota</taxon>
        <taxon>Fungi</taxon>
        <taxon>Dikarya</taxon>
        <taxon>Basidiomycota</taxon>
        <taxon>Agaricomycotina</taxon>
        <taxon>Agaricomycetes</taxon>
        <taxon>Polyporales</taxon>
        <taxon>Grifolaceae</taxon>
        <taxon>Grifola</taxon>
    </lineage>
</organism>
<dbReference type="OrthoDB" id="438641at2759"/>
<dbReference type="Gene3D" id="2.170.270.10">
    <property type="entry name" value="SET domain"/>
    <property type="match status" value="1"/>
</dbReference>
<proteinExistence type="predicted"/>
<name>A0A1C7MBQ9_GRIFR</name>
<reference evidence="9 10" key="1">
    <citation type="submission" date="2016-03" db="EMBL/GenBank/DDBJ databases">
        <title>Whole genome sequencing of Grifola frondosa 9006-11.</title>
        <authorList>
            <person name="Min B."/>
            <person name="Park H."/>
            <person name="Kim J.-G."/>
            <person name="Cho H."/>
            <person name="Oh Y.-L."/>
            <person name="Kong W.-S."/>
            <person name="Choi I.-G."/>
        </authorList>
    </citation>
    <scope>NUCLEOTIDE SEQUENCE [LARGE SCALE GENOMIC DNA]</scope>
    <source>
        <strain evidence="9 10">9006-11</strain>
    </source>
</reference>
<dbReference type="Gene3D" id="6.10.140.2220">
    <property type="match status" value="1"/>
</dbReference>
<keyword evidence="10" id="KW-1185">Reference proteome</keyword>
<evidence type="ECO:0000313" key="9">
    <source>
        <dbReference type="EMBL" id="OBZ74371.1"/>
    </source>
</evidence>
<feature type="domain" description="SET" evidence="8">
    <location>
        <begin position="93"/>
        <end position="377"/>
    </location>
</feature>
<dbReference type="EMBL" id="LUGG01000005">
    <property type="protein sequence ID" value="OBZ74371.1"/>
    <property type="molecule type" value="Genomic_DNA"/>
</dbReference>
<dbReference type="InterPro" id="IPR046341">
    <property type="entry name" value="SET_dom_sf"/>
</dbReference>
<evidence type="ECO:0000313" key="10">
    <source>
        <dbReference type="Proteomes" id="UP000092993"/>
    </source>
</evidence>
<keyword evidence="2" id="KW-0808">Transferase</keyword>
<dbReference type="STRING" id="5627.A0A1C7MBQ9"/>
<keyword evidence="1" id="KW-0489">Methyltransferase</keyword>
<dbReference type="OMA" id="LMAMYQQ"/>
<feature type="compositionally biased region" description="Polar residues" evidence="7">
    <location>
        <begin position="57"/>
        <end position="75"/>
    </location>
</feature>